<reference evidence="1 2" key="1">
    <citation type="journal article" date="2023" name="Plants (Basel)">
        <title>Bridging the Gap: Combining Genomics and Transcriptomics Approaches to Understand Stylosanthes scabra, an Orphan Legume from the Brazilian Caatinga.</title>
        <authorList>
            <person name="Ferreira-Neto J.R.C."/>
            <person name="da Silva M.D."/>
            <person name="Binneck E."/>
            <person name="de Melo N.F."/>
            <person name="da Silva R.H."/>
            <person name="de Melo A.L.T.M."/>
            <person name="Pandolfi V."/>
            <person name="Bustamante F.O."/>
            <person name="Brasileiro-Vidal A.C."/>
            <person name="Benko-Iseppon A.M."/>
        </authorList>
    </citation>
    <scope>NUCLEOTIDE SEQUENCE [LARGE SCALE GENOMIC DNA]</scope>
    <source>
        <tissue evidence="1">Leaves</tissue>
    </source>
</reference>
<sequence>MGNACPRNASVKAVKVVNERENVLANELVMMIREEDRGNVSRVLVSHDILDEWSFLSYKENSSMCATDRMIYEVLSDASSDYQFTIACEKEKIDDRGEKFYTSNLARPSDLKETINQIWKVHCQWGKIKKKKLITRKVSVNKKQKTKKVSRHNMTKEIESLSNEVVNDGDEVLEIVKEKDDTTQVVQIKEFEKKKIKDVCVSNVDFEVGGYENGKDLMSILKEQNEAIVLKST</sequence>
<accession>A0ABU6UMF7</accession>
<gene>
    <name evidence="1" type="ORF">PIB30_063639</name>
</gene>
<comment type="caution">
    <text evidence="1">The sequence shown here is derived from an EMBL/GenBank/DDBJ whole genome shotgun (WGS) entry which is preliminary data.</text>
</comment>
<keyword evidence="2" id="KW-1185">Reference proteome</keyword>
<name>A0ABU6UMF7_9FABA</name>
<evidence type="ECO:0000313" key="1">
    <source>
        <dbReference type="EMBL" id="MED6161740.1"/>
    </source>
</evidence>
<proteinExistence type="predicted"/>
<organism evidence="1 2">
    <name type="scientific">Stylosanthes scabra</name>
    <dbReference type="NCBI Taxonomy" id="79078"/>
    <lineage>
        <taxon>Eukaryota</taxon>
        <taxon>Viridiplantae</taxon>
        <taxon>Streptophyta</taxon>
        <taxon>Embryophyta</taxon>
        <taxon>Tracheophyta</taxon>
        <taxon>Spermatophyta</taxon>
        <taxon>Magnoliopsida</taxon>
        <taxon>eudicotyledons</taxon>
        <taxon>Gunneridae</taxon>
        <taxon>Pentapetalae</taxon>
        <taxon>rosids</taxon>
        <taxon>fabids</taxon>
        <taxon>Fabales</taxon>
        <taxon>Fabaceae</taxon>
        <taxon>Papilionoideae</taxon>
        <taxon>50 kb inversion clade</taxon>
        <taxon>dalbergioids sensu lato</taxon>
        <taxon>Dalbergieae</taxon>
        <taxon>Pterocarpus clade</taxon>
        <taxon>Stylosanthes</taxon>
    </lineage>
</organism>
<dbReference type="Proteomes" id="UP001341840">
    <property type="component" value="Unassembled WGS sequence"/>
</dbReference>
<evidence type="ECO:0000313" key="2">
    <source>
        <dbReference type="Proteomes" id="UP001341840"/>
    </source>
</evidence>
<protein>
    <submittedName>
        <fullName evidence="1">Uncharacterized protein</fullName>
    </submittedName>
</protein>
<dbReference type="EMBL" id="JASCZI010121437">
    <property type="protein sequence ID" value="MED6161740.1"/>
    <property type="molecule type" value="Genomic_DNA"/>
</dbReference>